<dbReference type="RefSeq" id="WP_120192072.1">
    <property type="nucleotide sequence ID" value="NZ_RAPK01000007.1"/>
</dbReference>
<dbReference type="Pfam" id="PF00375">
    <property type="entry name" value="SDF"/>
    <property type="match status" value="1"/>
</dbReference>
<feature type="transmembrane region" description="Helical" evidence="6">
    <location>
        <begin position="160"/>
        <end position="177"/>
    </location>
</feature>
<protein>
    <submittedName>
        <fullName evidence="7">Na+/H+-dicarboxylate symporter</fullName>
    </submittedName>
</protein>
<organism evidence="7 8">
    <name type="scientific">Sinobaca qinghaiensis</name>
    <dbReference type="NCBI Taxonomy" id="342944"/>
    <lineage>
        <taxon>Bacteria</taxon>
        <taxon>Bacillati</taxon>
        <taxon>Bacillota</taxon>
        <taxon>Bacilli</taxon>
        <taxon>Bacillales</taxon>
        <taxon>Sporolactobacillaceae</taxon>
        <taxon>Sinobaca</taxon>
    </lineage>
</organism>
<dbReference type="InterPro" id="IPR001991">
    <property type="entry name" value="Na-dicarboxylate_symporter"/>
</dbReference>
<feature type="transmembrane region" description="Helical" evidence="6">
    <location>
        <begin position="327"/>
        <end position="352"/>
    </location>
</feature>
<gene>
    <name evidence="7" type="ORF">ATL39_0869</name>
</gene>
<dbReference type="Gene3D" id="1.10.3860.10">
    <property type="entry name" value="Sodium:dicarboxylate symporter"/>
    <property type="match status" value="1"/>
</dbReference>
<evidence type="ECO:0000313" key="8">
    <source>
        <dbReference type="Proteomes" id="UP000285120"/>
    </source>
</evidence>
<keyword evidence="5 6" id="KW-0472">Membrane</keyword>
<evidence type="ECO:0000256" key="4">
    <source>
        <dbReference type="ARBA" id="ARBA00022989"/>
    </source>
</evidence>
<dbReference type="PANTHER" id="PTHR42865">
    <property type="entry name" value="PROTON/GLUTAMATE-ASPARTATE SYMPORTER"/>
    <property type="match status" value="1"/>
</dbReference>
<reference evidence="7 8" key="1">
    <citation type="submission" date="2018-09" db="EMBL/GenBank/DDBJ databases">
        <title>Genomic Encyclopedia of Archaeal and Bacterial Type Strains, Phase II (KMG-II): from individual species to whole genera.</title>
        <authorList>
            <person name="Goeker M."/>
        </authorList>
    </citation>
    <scope>NUCLEOTIDE SEQUENCE [LARGE SCALE GENOMIC DNA]</scope>
    <source>
        <strain evidence="7 8">DSM 17008</strain>
    </source>
</reference>
<name>A0A419V5A6_9BACL</name>
<dbReference type="SUPFAM" id="SSF118215">
    <property type="entry name" value="Proton glutamate symport protein"/>
    <property type="match status" value="1"/>
</dbReference>
<dbReference type="PRINTS" id="PR00173">
    <property type="entry name" value="EDTRNSPORT"/>
</dbReference>
<feature type="transmembrane region" description="Helical" evidence="6">
    <location>
        <begin position="230"/>
        <end position="253"/>
    </location>
</feature>
<dbReference type="OrthoDB" id="9768885at2"/>
<dbReference type="PANTHER" id="PTHR42865:SF8">
    <property type="entry name" value="SERINE_THREONINE TRANSPORTER SSTT"/>
    <property type="match status" value="1"/>
</dbReference>
<keyword evidence="8" id="KW-1185">Reference proteome</keyword>
<dbReference type="AlphaFoldDB" id="A0A419V5A6"/>
<sequence length="386" mass="39972">MKLIIRLLAGIAAGVLIGLAANETIVRLMVTIKEIIGTFIFFMVPLIILFFITAGIASLGKGAGRILGTTVGAAYASTILAGTFALSIVIFVLPALGLTGGEAAQPSEMEGFIDFTIAPVFDVLTALILAFVFGIGIAATGSRKLLGFFTEGQSIVELSIRKVIIPLLPFYIAGVFSEMSYEGTVVQTLGVFGIVLLLAVGMHIAWLLIQYSIAGAMSRTNPFVLLKTMLPAYFTALGTMSSAATIPVTLASVKKTKARHAVANFVVPLCANIHLSGSMITIVTAATAVMYVYPGLAFPGFLAMIPVIMTLGVMMVAAPGVPGGAVVAAVGVLSAMLGFDEGAVALMIAIYLAQDSFGTAANVTGDGAITMMINSLKSSKSNTDKE</sequence>
<keyword evidence="4 6" id="KW-1133">Transmembrane helix</keyword>
<keyword evidence="3 6" id="KW-0812">Transmembrane</keyword>
<evidence type="ECO:0000256" key="6">
    <source>
        <dbReference type="SAM" id="Phobius"/>
    </source>
</evidence>
<dbReference type="EMBL" id="RAPK01000007">
    <property type="protein sequence ID" value="RKD75172.1"/>
    <property type="molecule type" value="Genomic_DNA"/>
</dbReference>
<evidence type="ECO:0000256" key="5">
    <source>
        <dbReference type="ARBA" id="ARBA00023136"/>
    </source>
</evidence>
<dbReference type="GO" id="GO:0005886">
    <property type="term" value="C:plasma membrane"/>
    <property type="evidence" value="ECO:0007669"/>
    <property type="project" value="TreeGrafter"/>
</dbReference>
<dbReference type="GO" id="GO:0005295">
    <property type="term" value="F:neutral L-amino acid:sodium symporter activity"/>
    <property type="evidence" value="ECO:0007669"/>
    <property type="project" value="TreeGrafter"/>
</dbReference>
<evidence type="ECO:0000313" key="7">
    <source>
        <dbReference type="EMBL" id="RKD75172.1"/>
    </source>
</evidence>
<comment type="caution">
    <text evidence="7">The sequence shown here is derived from an EMBL/GenBank/DDBJ whole genome shotgun (WGS) entry which is preliminary data.</text>
</comment>
<keyword evidence="2" id="KW-0813">Transport</keyword>
<feature type="transmembrane region" description="Helical" evidence="6">
    <location>
        <begin position="189"/>
        <end position="209"/>
    </location>
</feature>
<dbReference type="GO" id="GO:0032329">
    <property type="term" value="P:serine transport"/>
    <property type="evidence" value="ECO:0007669"/>
    <property type="project" value="TreeGrafter"/>
</dbReference>
<evidence type="ECO:0000256" key="2">
    <source>
        <dbReference type="ARBA" id="ARBA00022448"/>
    </source>
</evidence>
<feature type="transmembrane region" description="Helical" evidence="6">
    <location>
        <begin position="300"/>
        <end position="321"/>
    </location>
</feature>
<feature type="transmembrane region" description="Helical" evidence="6">
    <location>
        <begin position="116"/>
        <end position="139"/>
    </location>
</feature>
<dbReference type="InterPro" id="IPR036458">
    <property type="entry name" value="Na:dicarbo_symporter_sf"/>
</dbReference>
<accession>A0A419V5A6</accession>
<evidence type="ECO:0000256" key="1">
    <source>
        <dbReference type="ARBA" id="ARBA00004141"/>
    </source>
</evidence>
<dbReference type="Proteomes" id="UP000285120">
    <property type="component" value="Unassembled WGS sequence"/>
</dbReference>
<comment type="subcellular location">
    <subcellularLocation>
        <location evidence="1">Membrane</location>
        <topology evidence="1">Multi-pass membrane protein</topology>
    </subcellularLocation>
</comment>
<feature type="transmembrane region" description="Helical" evidence="6">
    <location>
        <begin position="38"/>
        <end position="60"/>
    </location>
</feature>
<evidence type="ECO:0000256" key="3">
    <source>
        <dbReference type="ARBA" id="ARBA00022692"/>
    </source>
</evidence>
<proteinExistence type="predicted"/>
<feature type="transmembrane region" description="Helical" evidence="6">
    <location>
        <begin position="72"/>
        <end position="96"/>
    </location>
</feature>